<keyword evidence="7" id="KW-1133">Transmembrane helix</keyword>
<dbReference type="SMART" id="SM00388">
    <property type="entry name" value="HisKA"/>
    <property type="match status" value="1"/>
</dbReference>
<evidence type="ECO:0000313" key="12">
    <source>
        <dbReference type="Proteomes" id="UP001251524"/>
    </source>
</evidence>
<reference evidence="11 12" key="1">
    <citation type="submission" date="2023-07" db="EMBL/GenBank/DDBJ databases">
        <title>Sorghum-associated microbial communities from plants grown in Nebraska, USA.</title>
        <authorList>
            <person name="Schachtman D."/>
        </authorList>
    </citation>
    <scope>NUCLEOTIDE SEQUENCE [LARGE SCALE GENOMIC DNA]</scope>
    <source>
        <strain evidence="11 12">BE198</strain>
    </source>
</reference>
<dbReference type="InterPro" id="IPR011110">
    <property type="entry name" value="Reg_prop"/>
</dbReference>
<dbReference type="SMART" id="SM00387">
    <property type="entry name" value="HATPase_c"/>
    <property type="match status" value="1"/>
</dbReference>
<dbReference type="PANTHER" id="PTHR43047">
    <property type="entry name" value="TWO-COMPONENT HISTIDINE PROTEIN KINASE"/>
    <property type="match status" value="1"/>
</dbReference>
<dbReference type="CDD" id="cd00082">
    <property type="entry name" value="HisKA"/>
    <property type="match status" value="1"/>
</dbReference>
<dbReference type="InterPro" id="IPR036890">
    <property type="entry name" value="HATPase_C_sf"/>
</dbReference>
<dbReference type="Gene3D" id="3.30.565.10">
    <property type="entry name" value="Histidine kinase-like ATPase, C-terminal domain"/>
    <property type="match status" value="1"/>
</dbReference>
<evidence type="ECO:0000256" key="7">
    <source>
        <dbReference type="SAM" id="Phobius"/>
    </source>
</evidence>
<dbReference type="InterPro" id="IPR005467">
    <property type="entry name" value="His_kinase_dom"/>
</dbReference>
<evidence type="ECO:0000313" key="11">
    <source>
        <dbReference type="EMBL" id="MDR7133744.1"/>
    </source>
</evidence>
<dbReference type="Proteomes" id="UP001251524">
    <property type="component" value="Unassembled WGS sequence"/>
</dbReference>
<evidence type="ECO:0000259" key="10">
    <source>
        <dbReference type="PROSITE" id="PS50110"/>
    </source>
</evidence>
<keyword evidence="8" id="KW-0732">Signal</keyword>
<feature type="modified residue" description="4-aspartylphosphate" evidence="6">
    <location>
        <position position="1108"/>
    </location>
</feature>
<dbReference type="Gene3D" id="3.40.50.2300">
    <property type="match status" value="1"/>
</dbReference>
<feature type="domain" description="Response regulatory" evidence="10">
    <location>
        <begin position="1059"/>
        <end position="1173"/>
    </location>
</feature>
<dbReference type="EC" id="2.7.13.3" evidence="2"/>
<dbReference type="Gene3D" id="2.130.10.10">
    <property type="entry name" value="YVTN repeat-like/Quinoprotein amine dehydrogenase"/>
    <property type="match status" value="3"/>
</dbReference>
<dbReference type="InterPro" id="IPR003661">
    <property type="entry name" value="HisK_dim/P_dom"/>
</dbReference>
<dbReference type="Pfam" id="PF07495">
    <property type="entry name" value="Y_Y_Y"/>
    <property type="match status" value="1"/>
</dbReference>
<dbReference type="Pfam" id="PF00072">
    <property type="entry name" value="Response_reg"/>
    <property type="match status" value="1"/>
</dbReference>
<dbReference type="PANTHER" id="PTHR43047:SF72">
    <property type="entry name" value="OSMOSENSING HISTIDINE PROTEIN KINASE SLN1"/>
    <property type="match status" value="1"/>
</dbReference>
<dbReference type="CDD" id="cd16922">
    <property type="entry name" value="HATPase_EvgS-ArcB-TorS-like"/>
    <property type="match status" value="1"/>
</dbReference>
<evidence type="ECO:0000256" key="6">
    <source>
        <dbReference type="PROSITE-ProRule" id="PRU00169"/>
    </source>
</evidence>
<feature type="signal peptide" evidence="8">
    <location>
        <begin position="1"/>
        <end position="22"/>
    </location>
</feature>
<dbReference type="InterPro" id="IPR004358">
    <property type="entry name" value="Sig_transdc_His_kin-like_C"/>
</dbReference>
<feature type="domain" description="Histidine kinase" evidence="9">
    <location>
        <begin position="819"/>
        <end position="1037"/>
    </location>
</feature>
<protein>
    <recommendedName>
        <fullName evidence="2">histidine kinase</fullName>
        <ecNumber evidence="2">2.7.13.3</ecNumber>
    </recommendedName>
</protein>
<keyword evidence="4" id="KW-0808">Transferase</keyword>
<dbReference type="Pfam" id="PF07494">
    <property type="entry name" value="Reg_prop"/>
    <property type="match status" value="2"/>
</dbReference>
<name>A0ABU1W851_9GAMM</name>
<dbReference type="RefSeq" id="WP_310058900.1">
    <property type="nucleotide sequence ID" value="NZ_JAVDVY010000001.1"/>
</dbReference>
<dbReference type="SUPFAM" id="SSF63829">
    <property type="entry name" value="Calcium-dependent phosphotriesterase"/>
    <property type="match status" value="2"/>
</dbReference>
<evidence type="ECO:0000256" key="2">
    <source>
        <dbReference type="ARBA" id="ARBA00012438"/>
    </source>
</evidence>
<accession>A0ABU1W851</accession>
<organism evidence="11 12">
    <name type="scientific">Lysobacter niastensis</name>
    <dbReference type="NCBI Taxonomy" id="380629"/>
    <lineage>
        <taxon>Bacteria</taxon>
        <taxon>Pseudomonadati</taxon>
        <taxon>Pseudomonadota</taxon>
        <taxon>Gammaproteobacteria</taxon>
        <taxon>Lysobacterales</taxon>
        <taxon>Lysobacteraceae</taxon>
        <taxon>Lysobacter</taxon>
    </lineage>
</organism>
<dbReference type="Gene3D" id="1.10.287.130">
    <property type="match status" value="1"/>
</dbReference>
<dbReference type="SUPFAM" id="SSF52172">
    <property type="entry name" value="CheY-like"/>
    <property type="match status" value="1"/>
</dbReference>
<dbReference type="InterPro" id="IPR011006">
    <property type="entry name" value="CheY-like_superfamily"/>
</dbReference>
<dbReference type="CDD" id="cd17546">
    <property type="entry name" value="REC_hyHK_CKI1_RcsC-like"/>
    <property type="match status" value="1"/>
</dbReference>
<keyword evidence="7" id="KW-0812">Transmembrane</keyword>
<evidence type="ECO:0000256" key="8">
    <source>
        <dbReference type="SAM" id="SignalP"/>
    </source>
</evidence>
<gene>
    <name evidence="11" type="ORF">J2X06_000928</name>
</gene>
<feature type="chain" id="PRO_5045685322" description="histidine kinase" evidence="8">
    <location>
        <begin position="23"/>
        <end position="1174"/>
    </location>
</feature>
<evidence type="ECO:0000256" key="5">
    <source>
        <dbReference type="ARBA" id="ARBA00022777"/>
    </source>
</evidence>
<dbReference type="PROSITE" id="PS50110">
    <property type="entry name" value="RESPONSE_REGULATORY"/>
    <property type="match status" value="1"/>
</dbReference>
<evidence type="ECO:0000256" key="1">
    <source>
        <dbReference type="ARBA" id="ARBA00000085"/>
    </source>
</evidence>
<comment type="catalytic activity">
    <reaction evidence="1">
        <text>ATP + protein L-histidine = ADP + protein N-phospho-L-histidine.</text>
        <dbReference type="EC" id="2.7.13.3"/>
    </reaction>
</comment>
<dbReference type="PRINTS" id="PR00344">
    <property type="entry name" value="BCTRLSENSOR"/>
</dbReference>
<dbReference type="Pfam" id="PF00512">
    <property type="entry name" value="HisKA"/>
    <property type="match status" value="1"/>
</dbReference>
<evidence type="ECO:0000256" key="4">
    <source>
        <dbReference type="ARBA" id="ARBA00022679"/>
    </source>
</evidence>
<dbReference type="PROSITE" id="PS50109">
    <property type="entry name" value="HIS_KIN"/>
    <property type="match status" value="1"/>
</dbReference>
<comment type="caution">
    <text evidence="11">The sequence shown here is derived from an EMBL/GenBank/DDBJ whole genome shotgun (WGS) entry which is preliminary data.</text>
</comment>
<dbReference type="EMBL" id="JAVDVY010000001">
    <property type="protein sequence ID" value="MDR7133744.1"/>
    <property type="molecule type" value="Genomic_DNA"/>
</dbReference>
<dbReference type="InterPro" id="IPR015943">
    <property type="entry name" value="WD40/YVTN_repeat-like_dom_sf"/>
</dbReference>
<dbReference type="SMART" id="SM00448">
    <property type="entry name" value="REC"/>
    <property type="match status" value="1"/>
</dbReference>
<dbReference type="InterPro" id="IPR011123">
    <property type="entry name" value="Y_Y_Y"/>
</dbReference>
<dbReference type="InterPro" id="IPR036097">
    <property type="entry name" value="HisK_dim/P_sf"/>
</dbReference>
<dbReference type="Pfam" id="PF02518">
    <property type="entry name" value="HATPase_c"/>
    <property type="match status" value="1"/>
</dbReference>
<evidence type="ECO:0000256" key="3">
    <source>
        <dbReference type="ARBA" id="ARBA00022553"/>
    </source>
</evidence>
<feature type="transmembrane region" description="Helical" evidence="7">
    <location>
        <begin position="765"/>
        <end position="783"/>
    </location>
</feature>
<keyword evidence="12" id="KW-1185">Reference proteome</keyword>
<dbReference type="SUPFAM" id="SSF47384">
    <property type="entry name" value="Homodimeric domain of signal transducing histidine kinase"/>
    <property type="match status" value="1"/>
</dbReference>
<sequence length="1174" mass="127584">MRRCTMIVLWMLAFAAGMPAWAGLPETPHPRQFTVANGLPSNRINGIAEDQHGYLWIATSDGLARYDGIDFRIWRVEQGLRDNFVWSVHVDARNRVWIGTRQAGVAMLDASRSRFRYFNRANTPVIASDDVWSVASTKDGAIWFGTADAGLYRIAADDKVTRFMPRADDARSLPDASIGQLARTPDGALWIGTKAGVVRWNGRDFERVPASALNSPAINGLTVEPDGTLWIGTPEGVSVRRSNGSYSKAPWREQGVSDQILHVLLRDRSGQYWFDIAAGLGRDGDGAVSVVPLYSEAANGLVRPSWVGAYEDREGGVWFASYNSGLWYLPANWRRFAALSRRLDDTTTIANAHVRGIAPAANGDMWLVGTGGVLDRLDPESGRVQHVYQDVGKGYVLASVFEDRSGIVWVSYQHGLARIEPVTGRLQRWHRDDRVDAALAGDGYFAQTSDGLIWIATEGSGVQARDGDGRVQLTVVPGDGRGLPRDMAFQQIGIAPDGALWLAGSRGLYAWNSGARRFEPVPGAPGDQVYGYASGPGDRVWLARLGAVEAYRWDGAGLKLELRIDAQHGFPALEPSGLTLDAAGLVWLTSVRGLIRVDPEAASVRVYGVRDGLPGQEFEDAPVARPGDGRILAGSTDGLVLFDPAAVRPADQAPQLIVEAIDVRHGDERTAFTPGQAFSISHDDRDLRIVARLLSFNDAHNHAYRFRLSGYDRDWVDVDSAGERTFSQLRPGQYRLEVKARAADNVWSRVQSIEFSVSPPWWQTWWAIAGFAGLGVLLLWTLADTYRLRLKRRHAWQLAEQKRKLAEHASLAKTQFLATLGHEVRTPMTGVLGMSELLLGTPLDAQQRGYAESIHNAGEHLLRLVNDALDLARIESGRLELADGVFDLRAVVDEAGALMAPLAQRKGLAFATHVEPDAPQGLRGDAIRIRQILLNLLGNAIKFTEQGRVCLRVSALTPQGVRFDIIDTGPGLNEEQQARLFRRFEQADGARTSARYGGSGLGLAICQELAEAMSGQVTVDSRPGEGACFSVSLPLSEAEIQTVDVTAAAAAPASVRPLSLLLVEDDPTVANVIAGLLRAQGHRVTHAGHALAALAEVATLPFDAALLDLDLPGMDGFALARQLRAQGFDRPLIALTARADAEAVPLALAAGFDRFMRKPVTGALLTELLEDAVT</sequence>
<dbReference type="InterPro" id="IPR001789">
    <property type="entry name" value="Sig_transdc_resp-reg_receiver"/>
</dbReference>
<proteinExistence type="predicted"/>
<dbReference type="InterPro" id="IPR013783">
    <property type="entry name" value="Ig-like_fold"/>
</dbReference>
<keyword evidence="5" id="KW-0418">Kinase</keyword>
<dbReference type="SUPFAM" id="SSF55874">
    <property type="entry name" value="ATPase domain of HSP90 chaperone/DNA topoisomerase II/histidine kinase"/>
    <property type="match status" value="1"/>
</dbReference>
<dbReference type="InterPro" id="IPR003594">
    <property type="entry name" value="HATPase_dom"/>
</dbReference>
<evidence type="ECO:0000259" key="9">
    <source>
        <dbReference type="PROSITE" id="PS50109"/>
    </source>
</evidence>
<keyword evidence="7" id="KW-0472">Membrane</keyword>
<keyword evidence="3 6" id="KW-0597">Phosphoprotein</keyword>
<dbReference type="Gene3D" id="2.60.40.10">
    <property type="entry name" value="Immunoglobulins"/>
    <property type="match status" value="1"/>
</dbReference>